<name>A0ABR3A230_9AGAR</name>
<evidence type="ECO:0000313" key="2">
    <source>
        <dbReference type="EMBL" id="KAL0067089.1"/>
    </source>
</evidence>
<accession>A0ABR3A230</accession>
<dbReference type="Proteomes" id="UP001437256">
    <property type="component" value="Unassembled WGS sequence"/>
</dbReference>
<proteinExistence type="predicted"/>
<dbReference type="EMBL" id="JBBXMP010000029">
    <property type="protein sequence ID" value="KAL0067089.1"/>
    <property type="molecule type" value="Genomic_DNA"/>
</dbReference>
<comment type="caution">
    <text evidence="2">The sequence shown here is derived from an EMBL/GenBank/DDBJ whole genome shotgun (WGS) entry which is preliminary data.</text>
</comment>
<sequence>MIGSDVNDNRELTQVVLPFESFISGTHVRKGSYRVGHRITEQDIIQLLQFIFDCGPEASSAMNGLVIDQLRQGLRGEDSARIFDRYVPILNHLVTFFVQRNLPLTNDPLKGLLSSIVQGHIRYNLQRTGPWPQVIPDSLRTVGCGCRNCRTLGGFFNNGQKSISFTAPERDRKHLSSALERVGSTRCGIVMETIKGRSPYTLMIIKPDAMLAHGAWLVRSRNAQMLCRSLGDETVQQQIFGQAFDWVRGMIAGTVSTAPAPLVSTDKTGGSKKRPSGDSGGPVLKKRRPA</sequence>
<protein>
    <submittedName>
        <fullName evidence="2">Uncharacterized protein</fullName>
    </submittedName>
</protein>
<evidence type="ECO:0000313" key="3">
    <source>
        <dbReference type="Proteomes" id="UP001437256"/>
    </source>
</evidence>
<organism evidence="2 3">
    <name type="scientific">Marasmius tenuissimus</name>
    <dbReference type="NCBI Taxonomy" id="585030"/>
    <lineage>
        <taxon>Eukaryota</taxon>
        <taxon>Fungi</taxon>
        <taxon>Dikarya</taxon>
        <taxon>Basidiomycota</taxon>
        <taxon>Agaricomycotina</taxon>
        <taxon>Agaricomycetes</taxon>
        <taxon>Agaricomycetidae</taxon>
        <taxon>Agaricales</taxon>
        <taxon>Marasmiineae</taxon>
        <taxon>Marasmiaceae</taxon>
        <taxon>Marasmius</taxon>
    </lineage>
</organism>
<keyword evidence="3" id="KW-1185">Reference proteome</keyword>
<reference evidence="2 3" key="1">
    <citation type="submission" date="2024-05" db="EMBL/GenBank/DDBJ databases">
        <title>A draft genome resource for the thread blight pathogen Marasmius tenuissimus strain MS-2.</title>
        <authorList>
            <person name="Yulfo-Soto G.E."/>
            <person name="Baruah I.K."/>
            <person name="Amoako-Attah I."/>
            <person name="Bukari Y."/>
            <person name="Meinhardt L.W."/>
            <person name="Bailey B.A."/>
            <person name="Cohen S.P."/>
        </authorList>
    </citation>
    <scope>NUCLEOTIDE SEQUENCE [LARGE SCALE GENOMIC DNA]</scope>
    <source>
        <strain evidence="2 3">MS-2</strain>
    </source>
</reference>
<evidence type="ECO:0000256" key="1">
    <source>
        <dbReference type="SAM" id="MobiDB-lite"/>
    </source>
</evidence>
<gene>
    <name evidence="2" type="ORF">AAF712_005876</name>
</gene>
<feature type="region of interest" description="Disordered" evidence="1">
    <location>
        <begin position="260"/>
        <end position="290"/>
    </location>
</feature>